<protein>
    <submittedName>
        <fullName evidence="3">Tryptophan halogenase</fullName>
    </submittedName>
</protein>
<dbReference type="Gene3D" id="3.50.50.60">
    <property type="entry name" value="FAD/NAD(P)-binding domain"/>
    <property type="match status" value="1"/>
</dbReference>
<feature type="binding site" evidence="2">
    <location>
        <position position="80"/>
    </location>
    <ligand>
        <name>7-chloro-L-tryptophan</name>
        <dbReference type="ChEBI" id="CHEBI:58713"/>
    </ligand>
</feature>
<feature type="binding site" evidence="2">
    <location>
        <position position="335"/>
    </location>
    <ligand>
        <name>FAD</name>
        <dbReference type="ChEBI" id="CHEBI:57692"/>
    </ligand>
</feature>
<proteinExistence type="predicted"/>
<dbReference type="Proteomes" id="UP000623067">
    <property type="component" value="Unassembled WGS sequence"/>
</dbReference>
<gene>
    <name evidence="3" type="ORF">GCM10011380_33760</name>
</gene>
<dbReference type="InterPro" id="IPR050816">
    <property type="entry name" value="Flavin-dep_Halogenase_NPB"/>
</dbReference>
<feature type="active site" evidence="1">
    <location>
        <position position="80"/>
    </location>
</feature>
<evidence type="ECO:0000313" key="3">
    <source>
        <dbReference type="EMBL" id="GGB41537.1"/>
    </source>
</evidence>
<dbReference type="GO" id="GO:0000166">
    <property type="term" value="F:nucleotide binding"/>
    <property type="evidence" value="ECO:0007669"/>
    <property type="project" value="UniProtKB-KW"/>
</dbReference>
<comment type="caution">
    <text evidence="3">The sequence shown here is derived from an EMBL/GenBank/DDBJ whole genome shotgun (WGS) entry which is preliminary data.</text>
</comment>
<reference evidence="3" key="1">
    <citation type="journal article" date="2014" name="Int. J. Syst. Evol. Microbiol.">
        <title>Complete genome sequence of Corynebacterium casei LMG S-19264T (=DSM 44701T), isolated from a smear-ripened cheese.</title>
        <authorList>
            <consortium name="US DOE Joint Genome Institute (JGI-PGF)"/>
            <person name="Walter F."/>
            <person name="Albersmeier A."/>
            <person name="Kalinowski J."/>
            <person name="Ruckert C."/>
        </authorList>
    </citation>
    <scope>NUCLEOTIDE SEQUENCE</scope>
    <source>
        <strain evidence="3">CGMCC 1.15330</strain>
    </source>
</reference>
<dbReference type="SUPFAM" id="SSF51905">
    <property type="entry name" value="FAD/NAD(P)-binding domain"/>
    <property type="match status" value="1"/>
</dbReference>
<keyword evidence="2" id="KW-0547">Nucleotide-binding</keyword>
<reference evidence="3" key="2">
    <citation type="submission" date="2020-09" db="EMBL/GenBank/DDBJ databases">
        <authorList>
            <person name="Sun Q."/>
            <person name="Zhou Y."/>
        </authorList>
    </citation>
    <scope>NUCLEOTIDE SEQUENCE</scope>
    <source>
        <strain evidence="3">CGMCC 1.15330</strain>
    </source>
</reference>
<dbReference type="InterPro" id="IPR006905">
    <property type="entry name" value="Flavin_halogenase"/>
</dbReference>
<dbReference type="Pfam" id="PF04820">
    <property type="entry name" value="Trp_halogenase"/>
    <property type="match status" value="1"/>
</dbReference>
<evidence type="ECO:0000256" key="2">
    <source>
        <dbReference type="PIRSR" id="PIRSR011396-2"/>
    </source>
</evidence>
<sequence>MSAPERVKRVVILGGGTAGWMTAAALSRSLGRTVEVTLLESEEIGTVGVGEATIPTIHWFNELIGLDEAAFLQATKATFKLGIEFVDWTAPGHRYFHPFGQYGVTLPGVAFHHRWLKARADGLDLPLSALSLATRLAAEGRFAKPAGEGRSILSTLGYAYHFDAGLYAAYLRGLSEAAGVRRVEGRLRDVEREGERGFVTALTTEGGERLAGDLFIDCSGFRALLIAGAMGEPYEDWSHWLPCDRAVAVPCARAATTTPYTRSTARAAGWQWRIPLQHRTGNGYVYASRHLSDDEAAATLLGHLDGEALADPRFLRFTAGTRRRPWRGNVVAIGLSSGFLEPLESTSIHLIQSGITKLLTLFPDTDCDPALADRFNDVFGRDMDGIKDFLILHYHAQSRPEPLWQQCRTMALPETLSAREAQYRRSGRLILDADELFREASWLAVLNGQGVFAGGYNPLADTLDPATNRAQVQQVADVIARAAPTLPLHDAALAQILRPSA</sequence>
<feature type="binding site" evidence="2">
    <location>
        <position position="344"/>
    </location>
    <ligand>
        <name>L-tryptophan</name>
        <dbReference type="ChEBI" id="CHEBI:57912"/>
    </ligand>
</feature>
<evidence type="ECO:0000256" key="1">
    <source>
        <dbReference type="PIRSR" id="PIRSR011396-1"/>
    </source>
</evidence>
<accession>A0A916TE62</accession>
<dbReference type="InterPro" id="IPR033856">
    <property type="entry name" value="Trp_halogen"/>
</dbReference>
<feature type="binding site" evidence="2">
    <location>
        <position position="348"/>
    </location>
    <ligand>
        <name>FAD</name>
        <dbReference type="ChEBI" id="CHEBI:57692"/>
    </ligand>
</feature>
<keyword evidence="4" id="KW-1185">Reference proteome</keyword>
<dbReference type="PIRSF" id="PIRSF011396">
    <property type="entry name" value="Trp_halogenase"/>
    <property type="match status" value="1"/>
</dbReference>
<dbReference type="GO" id="GO:0004497">
    <property type="term" value="F:monooxygenase activity"/>
    <property type="evidence" value="ECO:0007669"/>
    <property type="project" value="InterPro"/>
</dbReference>
<feature type="binding site" evidence="2">
    <location>
        <begin position="15"/>
        <end position="18"/>
    </location>
    <ligand>
        <name>FAD</name>
        <dbReference type="ChEBI" id="CHEBI:57692"/>
    </ligand>
</feature>
<organism evidence="3 4">
    <name type="scientific">Sphingomonas metalli</name>
    <dbReference type="NCBI Taxonomy" id="1779358"/>
    <lineage>
        <taxon>Bacteria</taxon>
        <taxon>Pseudomonadati</taxon>
        <taxon>Pseudomonadota</taxon>
        <taxon>Alphaproteobacteria</taxon>
        <taxon>Sphingomonadales</taxon>
        <taxon>Sphingomonadaceae</taxon>
        <taxon>Sphingomonas</taxon>
    </lineage>
</organism>
<dbReference type="PANTHER" id="PTHR43747">
    <property type="entry name" value="FAD-BINDING PROTEIN"/>
    <property type="match status" value="1"/>
</dbReference>
<dbReference type="PANTHER" id="PTHR43747:SF4">
    <property type="entry name" value="FLAVIN-DEPENDENT TRYPTOPHAN HALOGENASE"/>
    <property type="match status" value="1"/>
</dbReference>
<evidence type="ECO:0000313" key="4">
    <source>
        <dbReference type="Proteomes" id="UP000623067"/>
    </source>
</evidence>
<dbReference type="InterPro" id="IPR036188">
    <property type="entry name" value="FAD/NAD-bd_sf"/>
</dbReference>
<keyword evidence="2" id="KW-0274">FAD</keyword>
<name>A0A916TE62_9SPHN</name>
<dbReference type="EMBL" id="BMIH01000005">
    <property type="protein sequence ID" value="GGB41537.1"/>
    <property type="molecule type" value="Genomic_DNA"/>
</dbReference>
<dbReference type="RefSeq" id="WP_188660684.1">
    <property type="nucleotide sequence ID" value="NZ_BMIH01000005.1"/>
</dbReference>
<dbReference type="AlphaFoldDB" id="A0A916TE62"/>
<keyword evidence="2" id="KW-0285">Flavoprotein</keyword>